<keyword evidence="1" id="KW-0472">Membrane</keyword>
<keyword evidence="3" id="KW-1185">Reference proteome</keyword>
<dbReference type="RefSeq" id="WP_242166470.1">
    <property type="nucleotide sequence ID" value="NZ_JAJMLW010000004.1"/>
</dbReference>
<organism evidence="2 3">
    <name type="scientific">Adlercreutzia faecimuris</name>
    <dbReference type="NCBI Taxonomy" id="2897341"/>
    <lineage>
        <taxon>Bacteria</taxon>
        <taxon>Bacillati</taxon>
        <taxon>Actinomycetota</taxon>
        <taxon>Coriobacteriia</taxon>
        <taxon>Eggerthellales</taxon>
        <taxon>Eggerthellaceae</taxon>
        <taxon>Adlercreutzia</taxon>
    </lineage>
</organism>
<proteinExistence type="predicted"/>
<reference evidence="2" key="1">
    <citation type="submission" date="2021-11" db="EMBL/GenBank/DDBJ databases">
        <title>A Novel Adlercreutzia Species, isolated from a Allomyrina dichotoma larva feces.</title>
        <authorList>
            <person name="Suh M.K."/>
        </authorList>
    </citation>
    <scope>NUCLEOTIDE SEQUENCE</scope>
    <source>
        <strain evidence="2">JBNU-10</strain>
    </source>
</reference>
<comment type="caution">
    <text evidence="2">The sequence shown here is derived from an EMBL/GenBank/DDBJ whole genome shotgun (WGS) entry which is preliminary data.</text>
</comment>
<evidence type="ECO:0000313" key="2">
    <source>
        <dbReference type="EMBL" id="MCI2242903.1"/>
    </source>
</evidence>
<protein>
    <submittedName>
        <fullName evidence="2">Uncharacterized protein</fullName>
    </submittedName>
</protein>
<keyword evidence="1" id="KW-0812">Transmembrane</keyword>
<gene>
    <name evidence="2" type="ORF">LPT13_11155</name>
</gene>
<sequence length="202" mass="20807">MMEEVHAPADLLGKVKGIPMEKRMKAPAAALKVATAAMVAVVGVFAVTNGVCYAATGETWIEKAVVMVNGSPVELDVKMTQNGDVTIGEVTYEVADDDSGAALDMTVVSEGGDPAEPGIGTFEITDYTAPDAPAGKAVATAPVLERDDGRVYVAPEGAEPVEVTDQLAAEGAAIGEYEADGVTYVYKVAGEKGAYHATVERA</sequence>
<feature type="transmembrane region" description="Helical" evidence="1">
    <location>
        <begin position="29"/>
        <end position="47"/>
    </location>
</feature>
<evidence type="ECO:0000256" key="1">
    <source>
        <dbReference type="SAM" id="Phobius"/>
    </source>
</evidence>
<dbReference type="EMBL" id="JAJMLW010000004">
    <property type="protein sequence ID" value="MCI2242903.1"/>
    <property type="molecule type" value="Genomic_DNA"/>
</dbReference>
<evidence type="ECO:0000313" key="3">
    <source>
        <dbReference type="Proteomes" id="UP001430755"/>
    </source>
</evidence>
<keyword evidence="1" id="KW-1133">Transmembrane helix</keyword>
<dbReference type="Proteomes" id="UP001430755">
    <property type="component" value="Unassembled WGS sequence"/>
</dbReference>
<name>A0ABS9WJ51_9ACTN</name>
<accession>A0ABS9WJ51</accession>